<dbReference type="InParanoid" id="A0A0Q9WVB1"/>
<dbReference type="Proteomes" id="UP000008792">
    <property type="component" value="Unassembled WGS sequence"/>
</dbReference>
<evidence type="ECO:0000256" key="2">
    <source>
        <dbReference type="SAM" id="MobiDB-lite"/>
    </source>
</evidence>
<evidence type="ECO:0000256" key="1">
    <source>
        <dbReference type="SAM" id="Coils"/>
    </source>
</evidence>
<feature type="coiled-coil region" evidence="1">
    <location>
        <begin position="198"/>
        <end position="279"/>
    </location>
</feature>
<keyword evidence="4" id="KW-1185">Reference proteome</keyword>
<feature type="compositionally biased region" description="Polar residues" evidence="2">
    <location>
        <begin position="9"/>
        <end position="21"/>
    </location>
</feature>
<keyword evidence="1" id="KW-0175">Coiled coil</keyword>
<evidence type="ECO:0000313" key="3">
    <source>
        <dbReference type="EMBL" id="KRF84862.1"/>
    </source>
</evidence>
<dbReference type="OrthoDB" id="7857491at2759"/>
<dbReference type="EMBL" id="CH940647">
    <property type="protein sequence ID" value="KRF84862.1"/>
    <property type="molecule type" value="Genomic_DNA"/>
</dbReference>
<name>A0A0Q9WVB1_DROVI</name>
<gene>
    <name evidence="3" type="primary">Dvir\GJ25716</name>
    <name evidence="3" type="ORF">Dvir_GJ25716</name>
</gene>
<feature type="region of interest" description="Disordered" evidence="2">
    <location>
        <begin position="1"/>
        <end position="21"/>
    </location>
</feature>
<organism evidence="3 4">
    <name type="scientific">Drosophila virilis</name>
    <name type="common">Fruit fly</name>
    <dbReference type="NCBI Taxonomy" id="7244"/>
    <lineage>
        <taxon>Eukaryota</taxon>
        <taxon>Metazoa</taxon>
        <taxon>Ecdysozoa</taxon>
        <taxon>Arthropoda</taxon>
        <taxon>Hexapoda</taxon>
        <taxon>Insecta</taxon>
        <taxon>Pterygota</taxon>
        <taxon>Neoptera</taxon>
        <taxon>Endopterygota</taxon>
        <taxon>Diptera</taxon>
        <taxon>Brachycera</taxon>
        <taxon>Muscomorpha</taxon>
        <taxon>Ephydroidea</taxon>
        <taxon>Drosophilidae</taxon>
        <taxon>Drosophila</taxon>
    </lineage>
</organism>
<protein>
    <submittedName>
        <fullName evidence="3">Uncharacterized protein</fullName>
    </submittedName>
</protein>
<dbReference type="AlphaFoldDB" id="A0A0Q9WVB1"/>
<proteinExistence type="predicted"/>
<sequence>MRMEKQRADNQSSLINSKLSQLDQNVQQNAKNLNAKAPEIQNSYGIVDSGNKTLDIIRNKLNKAADATLKELYDRLGDFAKRLSIHVANIGSESKRPKENEQHKLLSLIGKQVQDLTPIARNHSKTEDDQSQNIITAKGKLRAKFDDQPEQLELADSLDAKIKKYIERGINELELKLNASNSSPTGNSAHSSDIFKKLDDLEAGFNDLREQRNGKEQDMLNKIADLKSRLKEVNDKIFNAEAAHKKCLVECDFGELPSIEELQARLQTLKIYLRKRKQANKRSP</sequence>
<reference evidence="3 4" key="1">
    <citation type="journal article" date="2007" name="Nature">
        <title>Evolution of genes and genomes on the Drosophila phylogeny.</title>
        <authorList>
            <consortium name="Drosophila 12 Genomes Consortium"/>
            <person name="Clark A.G."/>
            <person name="Eisen M.B."/>
            <person name="Smith D.R."/>
            <person name="Bergman C.M."/>
            <person name="Oliver B."/>
            <person name="Markow T.A."/>
            <person name="Kaufman T.C."/>
            <person name="Kellis M."/>
            <person name="Gelbart W."/>
            <person name="Iyer V.N."/>
            <person name="Pollard D.A."/>
            <person name="Sackton T.B."/>
            <person name="Larracuente A.M."/>
            <person name="Singh N.D."/>
            <person name="Abad J.P."/>
            <person name="Abt D.N."/>
            <person name="Adryan B."/>
            <person name="Aguade M."/>
            <person name="Akashi H."/>
            <person name="Anderson W.W."/>
            <person name="Aquadro C.F."/>
            <person name="Ardell D.H."/>
            <person name="Arguello R."/>
            <person name="Artieri C.G."/>
            <person name="Barbash D.A."/>
            <person name="Barker D."/>
            <person name="Barsanti P."/>
            <person name="Batterham P."/>
            <person name="Batzoglou S."/>
            <person name="Begun D."/>
            <person name="Bhutkar A."/>
            <person name="Blanco E."/>
            <person name="Bosak S.A."/>
            <person name="Bradley R.K."/>
            <person name="Brand A.D."/>
            <person name="Brent M.R."/>
            <person name="Brooks A.N."/>
            <person name="Brown R.H."/>
            <person name="Butlin R.K."/>
            <person name="Caggese C."/>
            <person name="Calvi B.R."/>
            <person name="Bernardo de Carvalho A."/>
            <person name="Caspi A."/>
            <person name="Castrezana S."/>
            <person name="Celniker S.E."/>
            <person name="Chang J.L."/>
            <person name="Chapple C."/>
            <person name="Chatterji S."/>
            <person name="Chinwalla A."/>
            <person name="Civetta A."/>
            <person name="Clifton S.W."/>
            <person name="Comeron J.M."/>
            <person name="Costello J.C."/>
            <person name="Coyne J.A."/>
            <person name="Daub J."/>
            <person name="David R.G."/>
            <person name="Delcher A.L."/>
            <person name="Delehaunty K."/>
            <person name="Do C.B."/>
            <person name="Ebling H."/>
            <person name="Edwards K."/>
            <person name="Eickbush T."/>
            <person name="Evans J.D."/>
            <person name="Filipski A."/>
            <person name="Findeiss S."/>
            <person name="Freyhult E."/>
            <person name="Fulton L."/>
            <person name="Fulton R."/>
            <person name="Garcia A.C."/>
            <person name="Gardiner A."/>
            <person name="Garfield D.A."/>
            <person name="Garvin B.E."/>
            <person name="Gibson G."/>
            <person name="Gilbert D."/>
            <person name="Gnerre S."/>
            <person name="Godfrey J."/>
            <person name="Good R."/>
            <person name="Gotea V."/>
            <person name="Gravely B."/>
            <person name="Greenberg A.J."/>
            <person name="Griffiths-Jones S."/>
            <person name="Gross S."/>
            <person name="Guigo R."/>
            <person name="Gustafson E.A."/>
            <person name="Haerty W."/>
            <person name="Hahn M.W."/>
            <person name="Halligan D.L."/>
            <person name="Halpern A.L."/>
            <person name="Halter G.M."/>
            <person name="Han M.V."/>
            <person name="Heger A."/>
            <person name="Hillier L."/>
            <person name="Hinrichs A.S."/>
            <person name="Holmes I."/>
            <person name="Hoskins R.A."/>
            <person name="Hubisz M.J."/>
            <person name="Hultmark D."/>
            <person name="Huntley M.A."/>
            <person name="Jaffe D.B."/>
            <person name="Jagadeeshan S."/>
            <person name="Jeck W.R."/>
            <person name="Johnson J."/>
            <person name="Jones C.D."/>
            <person name="Jordan W.C."/>
            <person name="Karpen G.H."/>
            <person name="Kataoka E."/>
            <person name="Keightley P.D."/>
            <person name="Kheradpour P."/>
            <person name="Kirkness E.F."/>
            <person name="Koerich L.B."/>
            <person name="Kristiansen K."/>
            <person name="Kudrna D."/>
            <person name="Kulathinal R.J."/>
            <person name="Kumar S."/>
            <person name="Kwok R."/>
            <person name="Lander E."/>
            <person name="Langley C.H."/>
            <person name="Lapoint R."/>
            <person name="Lazzaro B.P."/>
            <person name="Lee S.J."/>
            <person name="Levesque L."/>
            <person name="Li R."/>
            <person name="Lin C.F."/>
            <person name="Lin M.F."/>
            <person name="Lindblad-Toh K."/>
            <person name="Llopart A."/>
            <person name="Long M."/>
            <person name="Low L."/>
            <person name="Lozovsky E."/>
            <person name="Lu J."/>
            <person name="Luo M."/>
            <person name="Machado C.A."/>
            <person name="Makalowski W."/>
            <person name="Marzo M."/>
            <person name="Matsuda M."/>
            <person name="Matzkin L."/>
            <person name="McAllister B."/>
            <person name="McBride C.S."/>
            <person name="McKernan B."/>
            <person name="McKernan K."/>
            <person name="Mendez-Lago M."/>
            <person name="Minx P."/>
            <person name="Mollenhauer M.U."/>
            <person name="Montooth K."/>
            <person name="Mount S.M."/>
            <person name="Mu X."/>
            <person name="Myers E."/>
            <person name="Negre B."/>
            <person name="Newfeld S."/>
            <person name="Nielsen R."/>
            <person name="Noor M.A."/>
            <person name="O'Grady P."/>
            <person name="Pachter L."/>
            <person name="Papaceit M."/>
            <person name="Parisi M.J."/>
            <person name="Parisi M."/>
            <person name="Parts L."/>
            <person name="Pedersen J.S."/>
            <person name="Pesole G."/>
            <person name="Phillippy A.M."/>
            <person name="Ponting C.P."/>
            <person name="Pop M."/>
            <person name="Porcelli D."/>
            <person name="Powell J.R."/>
            <person name="Prohaska S."/>
            <person name="Pruitt K."/>
            <person name="Puig M."/>
            <person name="Quesneville H."/>
            <person name="Ram K.R."/>
            <person name="Rand D."/>
            <person name="Rasmussen M.D."/>
            <person name="Reed L.K."/>
            <person name="Reenan R."/>
            <person name="Reily A."/>
            <person name="Remington K.A."/>
            <person name="Rieger T.T."/>
            <person name="Ritchie M.G."/>
            <person name="Robin C."/>
            <person name="Rogers Y.H."/>
            <person name="Rohde C."/>
            <person name="Rozas J."/>
            <person name="Rubenfield M.J."/>
            <person name="Ruiz A."/>
            <person name="Russo S."/>
            <person name="Salzberg S.L."/>
            <person name="Sanchez-Gracia A."/>
            <person name="Saranga D.J."/>
            <person name="Sato H."/>
            <person name="Schaeffer S.W."/>
            <person name="Schatz M.C."/>
            <person name="Schlenke T."/>
            <person name="Schwartz R."/>
            <person name="Segarra C."/>
            <person name="Singh R.S."/>
            <person name="Sirot L."/>
            <person name="Sirota M."/>
            <person name="Sisneros N.B."/>
            <person name="Smith C.D."/>
            <person name="Smith T.F."/>
            <person name="Spieth J."/>
            <person name="Stage D.E."/>
            <person name="Stark A."/>
            <person name="Stephan W."/>
            <person name="Strausberg R.L."/>
            <person name="Strempel S."/>
            <person name="Sturgill D."/>
            <person name="Sutton G."/>
            <person name="Sutton G.G."/>
            <person name="Tao W."/>
            <person name="Teichmann S."/>
            <person name="Tobari Y.N."/>
            <person name="Tomimura Y."/>
            <person name="Tsolas J.M."/>
            <person name="Valente V.L."/>
            <person name="Venter E."/>
            <person name="Venter J.C."/>
            <person name="Vicario S."/>
            <person name="Vieira F.G."/>
            <person name="Vilella A.J."/>
            <person name="Villasante A."/>
            <person name="Walenz B."/>
            <person name="Wang J."/>
            <person name="Wasserman M."/>
            <person name="Watts T."/>
            <person name="Wilson D."/>
            <person name="Wilson R.K."/>
            <person name="Wing R.A."/>
            <person name="Wolfner M.F."/>
            <person name="Wong A."/>
            <person name="Wong G.K."/>
            <person name="Wu C.I."/>
            <person name="Wu G."/>
            <person name="Yamamoto D."/>
            <person name="Yang H.P."/>
            <person name="Yang S.P."/>
            <person name="Yorke J.A."/>
            <person name="Yoshida K."/>
            <person name="Zdobnov E."/>
            <person name="Zhang P."/>
            <person name="Zhang Y."/>
            <person name="Zimin A.V."/>
            <person name="Baldwin J."/>
            <person name="Abdouelleil A."/>
            <person name="Abdulkadir J."/>
            <person name="Abebe A."/>
            <person name="Abera B."/>
            <person name="Abreu J."/>
            <person name="Acer S.C."/>
            <person name="Aftuck L."/>
            <person name="Alexander A."/>
            <person name="An P."/>
            <person name="Anderson E."/>
            <person name="Anderson S."/>
            <person name="Arachi H."/>
            <person name="Azer M."/>
            <person name="Bachantsang P."/>
            <person name="Barry A."/>
            <person name="Bayul T."/>
            <person name="Berlin A."/>
            <person name="Bessette D."/>
            <person name="Bloom T."/>
            <person name="Blye J."/>
            <person name="Boguslavskiy L."/>
            <person name="Bonnet C."/>
            <person name="Boukhgalter B."/>
            <person name="Bourzgui I."/>
            <person name="Brown A."/>
            <person name="Cahill P."/>
            <person name="Channer S."/>
            <person name="Cheshatsang Y."/>
            <person name="Chuda L."/>
            <person name="Citroen M."/>
            <person name="Collymore A."/>
            <person name="Cooke P."/>
            <person name="Costello M."/>
            <person name="D'Aco K."/>
            <person name="Daza R."/>
            <person name="De Haan G."/>
            <person name="DeGray S."/>
            <person name="DeMaso C."/>
            <person name="Dhargay N."/>
            <person name="Dooley K."/>
            <person name="Dooley E."/>
            <person name="Doricent M."/>
            <person name="Dorje P."/>
            <person name="Dorjee K."/>
            <person name="Dupes A."/>
            <person name="Elong R."/>
            <person name="Falk J."/>
            <person name="Farina A."/>
            <person name="Faro S."/>
            <person name="Ferguson D."/>
            <person name="Fisher S."/>
            <person name="Foley C.D."/>
            <person name="Franke A."/>
            <person name="Friedrich D."/>
            <person name="Gadbois L."/>
            <person name="Gearin G."/>
            <person name="Gearin C.R."/>
            <person name="Giannoukos G."/>
            <person name="Goode T."/>
            <person name="Graham J."/>
            <person name="Grandbois E."/>
            <person name="Grewal S."/>
            <person name="Gyaltsen K."/>
            <person name="Hafez N."/>
            <person name="Hagos B."/>
            <person name="Hall J."/>
            <person name="Henson C."/>
            <person name="Hollinger A."/>
            <person name="Honan T."/>
            <person name="Huard M.D."/>
            <person name="Hughes L."/>
            <person name="Hurhula B."/>
            <person name="Husby M.E."/>
            <person name="Kamat A."/>
            <person name="Kanga B."/>
            <person name="Kashin S."/>
            <person name="Khazanovich D."/>
            <person name="Kisner P."/>
            <person name="Lance K."/>
            <person name="Lara M."/>
            <person name="Lee W."/>
            <person name="Lennon N."/>
            <person name="Letendre F."/>
            <person name="LeVine R."/>
            <person name="Lipovsky A."/>
            <person name="Liu X."/>
            <person name="Liu J."/>
            <person name="Liu S."/>
            <person name="Lokyitsang T."/>
            <person name="Lokyitsang Y."/>
            <person name="Lubonja R."/>
            <person name="Lui A."/>
            <person name="MacDonald P."/>
            <person name="Magnisalis V."/>
            <person name="Maru K."/>
            <person name="Matthews C."/>
            <person name="McCusker W."/>
            <person name="McDonough S."/>
            <person name="Mehta T."/>
            <person name="Meldrim J."/>
            <person name="Meneus L."/>
            <person name="Mihai O."/>
            <person name="Mihalev A."/>
            <person name="Mihova T."/>
            <person name="Mittelman R."/>
            <person name="Mlenga V."/>
            <person name="Montmayeur A."/>
            <person name="Mulrain L."/>
            <person name="Navidi A."/>
            <person name="Naylor J."/>
            <person name="Negash T."/>
            <person name="Nguyen T."/>
            <person name="Nguyen N."/>
            <person name="Nicol R."/>
            <person name="Norbu C."/>
            <person name="Norbu N."/>
            <person name="Novod N."/>
            <person name="O'Neill B."/>
            <person name="Osman S."/>
            <person name="Markiewicz E."/>
            <person name="Oyono O.L."/>
            <person name="Patti C."/>
            <person name="Phunkhang P."/>
            <person name="Pierre F."/>
            <person name="Priest M."/>
            <person name="Raghuraman S."/>
            <person name="Rege F."/>
            <person name="Reyes R."/>
            <person name="Rise C."/>
            <person name="Rogov P."/>
            <person name="Ross K."/>
            <person name="Ryan E."/>
            <person name="Settipalli S."/>
            <person name="Shea T."/>
            <person name="Sherpa N."/>
            <person name="Shi L."/>
            <person name="Shih D."/>
            <person name="Sparrow T."/>
            <person name="Spaulding J."/>
            <person name="Stalker J."/>
            <person name="Stange-Thomann N."/>
            <person name="Stavropoulos S."/>
            <person name="Stone C."/>
            <person name="Strader C."/>
            <person name="Tesfaye S."/>
            <person name="Thomson T."/>
            <person name="Thoulutsang Y."/>
            <person name="Thoulutsang D."/>
            <person name="Topham K."/>
            <person name="Topping I."/>
            <person name="Tsamla T."/>
            <person name="Vassiliev H."/>
            <person name="Vo A."/>
            <person name="Wangchuk T."/>
            <person name="Wangdi T."/>
            <person name="Weiand M."/>
            <person name="Wilkinson J."/>
            <person name="Wilson A."/>
            <person name="Yadav S."/>
            <person name="Young G."/>
            <person name="Yu Q."/>
            <person name="Zembek L."/>
            <person name="Zhong D."/>
            <person name="Zimmer A."/>
            <person name="Zwirko Z."/>
            <person name="Jaffe D.B."/>
            <person name="Alvarez P."/>
            <person name="Brockman W."/>
            <person name="Butler J."/>
            <person name="Chin C."/>
            <person name="Gnerre S."/>
            <person name="Grabherr M."/>
            <person name="Kleber M."/>
            <person name="Mauceli E."/>
            <person name="MacCallum I."/>
        </authorList>
    </citation>
    <scope>NUCLEOTIDE SEQUENCE [LARGE SCALE GENOMIC DNA]</scope>
    <source>
        <strain evidence="4">Tucson 15010-1051.87</strain>
    </source>
</reference>
<accession>A0A0Q9WVB1</accession>
<evidence type="ECO:0000313" key="4">
    <source>
        <dbReference type="Proteomes" id="UP000008792"/>
    </source>
</evidence>